<feature type="transmembrane region" description="Helical" evidence="1">
    <location>
        <begin position="88"/>
        <end position="109"/>
    </location>
</feature>
<gene>
    <name evidence="2" type="ORF">GGR03_004229</name>
</gene>
<reference evidence="2 3" key="1">
    <citation type="submission" date="2020-08" db="EMBL/GenBank/DDBJ databases">
        <title>Genomic Encyclopedia of Type Strains, Phase IV (KMG-IV): sequencing the most valuable type-strain genomes for metagenomic binning, comparative biology and taxonomic classification.</title>
        <authorList>
            <person name="Goeker M."/>
        </authorList>
    </citation>
    <scope>NUCLEOTIDE SEQUENCE [LARGE SCALE GENOMIC DNA]</scope>
    <source>
        <strain evidence="2 3">DSM 103570</strain>
    </source>
</reference>
<accession>A0A7W6MRH6</accession>
<evidence type="ECO:0000313" key="2">
    <source>
        <dbReference type="EMBL" id="MBB4005130.1"/>
    </source>
</evidence>
<dbReference type="Proteomes" id="UP000588647">
    <property type="component" value="Unassembled WGS sequence"/>
</dbReference>
<dbReference type="RefSeq" id="WP_183210725.1">
    <property type="nucleotide sequence ID" value="NZ_JAAAMM010000006.1"/>
</dbReference>
<dbReference type="AlphaFoldDB" id="A0A7W6MRH6"/>
<keyword evidence="1" id="KW-0812">Transmembrane</keyword>
<sequence length="137" mass="14183">MTAAVVLVVLFLPAAFIYGRFRARHLRQSRPTLGGRLAGLLPMPAFLAACGAMAIVHETGDAGALVTGNGVIDAVLTLGRWIGQIELILFMVAGPYLLGVLIAALLLALDARGFLTLAAPVPLAPGLDDTVAKDPLS</sequence>
<evidence type="ECO:0000256" key="1">
    <source>
        <dbReference type="SAM" id="Phobius"/>
    </source>
</evidence>
<feature type="transmembrane region" description="Helical" evidence="1">
    <location>
        <begin position="35"/>
        <end position="56"/>
    </location>
</feature>
<proteinExistence type="predicted"/>
<keyword evidence="1" id="KW-0472">Membrane</keyword>
<keyword evidence="1" id="KW-1133">Transmembrane helix</keyword>
<keyword evidence="3" id="KW-1185">Reference proteome</keyword>
<comment type="caution">
    <text evidence="2">The sequence shown here is derived from an EMBL/GenBank/DDBJ whole genome shotgun (WGS) entry which is preliminary data.</text>
</comment>
<protein>
    <submittedName>
        <fullName evidence="2">Uncharacterized protein</fullName>
    </submittedName>
</protein>
<dbReference type="EMBL" id="JACIEM010000006">
    <property type="protein sequence ID" value="MBB4005130.1"/>
    <property type="molecule type" value="Genomic_DNA"/>
</dbReference>
<name>A0A7W6MRH6_9HYPH</name>
<evidence type="ECO:0000313" key="3">
    <source>
        <dbReference type="Proteomes" id="UP000588647"/>
    </source>
</evidence>
<organism evidence="2 3">
    <name type="scientific">Aurantimonas endophytica</name>
    <dbReference type="NCBI Taxonomy" id="1522175"/>
    <lineage>
        <taxon>Bacteria</taxon>
        <taxon>Pseudomonadati</taxon>
        <taxon>Pseudomonadota</taxon>
        <taxon>Alphaproteobacteria</taxon>
        <taxon>Hyphomicrobiales</taxon>
        <taxon>Aurantimonadaceae</taxon>
        <taxon>Aurantimonas</taxon>
    </lineage>
</organism>